<dbReference type="InterPro" id="IPR006680">
    <property type="entry name" value="Amidohydro-rel"/>
</dbReference>
<feature type="domain" description="Amidohydrolase-related" evidence="3">
    <location>
        <begin position="103"/>
        <end position="344"/>
    </location>
</feature>
<keyword evidence="5" id="KW-1185">Reference proteome</keyword>
<gene>
    <name evidence="4" type="ORF">PZE19_26185</name>
</gene>
<evidence type="ECO:0000313" key="5">
    <source>
        <dbReference type="Proteomes" id="UP001216907"/>
    </source>
</evidence>
<evidence type="ECO:0000256" key="2">
    <source>
        <dbReference type="SAM" id="SignalP"/>
    </source>
</evidence>
<evidence type="ECO:0000256" key="1">
    <source>
        <dbReference type="ARBA" id="ARBA00023239"/>
    </source>
</evidence>
<dbReference type="Gene3D" id="3.20.20.140">
    <property type="entry name" value="Metal-dependent hydrolases"/>
    <property type="match status" value="1"/>
</dbReference>
<reference evidence="4 5" key="1">
    <citation type="submission" date="2023-03" db="EMBL/GenBank/DDBJ databases">
        <title>Paludisphaera mucosa sp. nov. a novel planctomycete from northern fen.</title>
        <authorList>
            <person name="Ivanova A."/>
        </authorList>
    </citation>
    <scope>NUCLEOTIDE SEQUENCE [LARGE SCALE GENOMIC DNA]</scope>
    <source>
        <strain evidence="4 5">Pla2</strain>
    </source>
</reference>
<feature type="signal peptide" evidence="2">
    <location>
        <begin position="1"/>
        <end position="25"/>
    </location>
</feature>
<sequence>MPTRRDLLRLAPAPFLLGAARAAEAAAFERIDSHFHIHRDAPAVFASLKASGWSGLDLVVCPVAGDEPFDLEARLDATLKGARASGGRVAWASTIDARGFESPDFAERATARLRKTFADGAIGVKIWKNIGMSIRGKSGAYLLPDDPSLTPIYETIEKAGKTLVAHLAEPDGAWLPLDDKNPEFPYYSKNPQWHMQGKGTPPKEAILAARDRVLARFSKLRVVGCHLGSDEDHLVSLARRLDEFPNFAVDTAARTRYFARGDRDRAVAFLTKYQDRILYATDYGLRDADPEAGAKALLARHDQDAAFYSTDAEMVYEGRPTRGLALPDAVVRKLFRENARRWLPGIGV</sequence>
<proteinExistence type="predicted"/>
<dbReference type="PANTHER" id="PTHR21240">
    <property type="entry name" value="2-AMINO-3-CARBOXYLMUCONATE-6-SEMIALDEHYDE DECARBOXYLASE"/>
    <property type="match status" value="1"/>
</dbReference>
<dbReference type="RefSeq" id="WP_277863553.1">
    <property type="nucleotide sequence ID" value="NZ_JARRAG010000002.1"/>
</dbReference>
<keyword evidence="1" id="KW-0456">Lyase</keyword>
<accession>A0ABT6FI59</accession>
<dbReference type="Proteomes" id="UP001216907">
    <property type="component" value="Unassembled WGS sequence"/>
</dbReference>
<dbReference type="InterPro" id="IPR032466">
    <property type="entry name" value="Metal_Hydrolase"/>
</dbReference>
<dbReference type="PANTHER" id="PTHR21240:SF28">
    <property type="entry name" value="ISO-OROTATE DECARBOXYLASE (EUROFUNG)"/>
    <property type="match status" value="1"/>
</dbReference>
<dbReference type="EMBL" id="JARRAG010000002">
    <property type="protein sequence ID" value="MDG3007268.1"/>
    <property type="molecule type" value="Genomic_DNA"/>
</dbReference>
<feature type="chain" id="PRO_5045683017" evidence="2">
    <location>
        <begin position="26"/>
        <end position="348"/>
    </location>
</feature>
<dbReference type="InterPro" id="IPR032465">
    <property type="entry name" value="ACMSD"/>
</dbReference>
<dbReference type="SUPFAM" id="SSF51556">
    <property type="entry name" value="Metallo-dependent hydrolases"/>
    <property type="match status" value="1"/>
</dbReference>
<organism evidence="4 5">
    <name type="scientific">Paludisphaera mucosa</name>
    <dbReference type="NCBI Taxonomy" id="3030827"/>
    <lineage>
        <taxon>Bacteria</taxon>
        <taxon>Pseudomonadati</taxon>
        <taxon>Planctomycetota</taxon>
        <taxon>Planctomycetia</taxon>
        <taxon>Isosphaerales</taxon>
        <taxon>Isosphaeraceae</taxon>
        <taxon>Paludisphaera</taxon>
    </lineage>
</organism>
<keyword evidence="2" id="KW-0732">Signal</keyword>
<dbReference type="Pfam" id="PF04909">
    <property type="entry name" value="Amidohydro_2"/>
    <property type="match status" value="1"/>
</dbReference>
<name>A0ABT6FI59_9BACT</name>
<protein>
    <submittedName>
        <fullName evidence="4">Amidohydrolase family protein</fullName>
    </submittedName>
</protein>
<comment type="caution">
    <text evidence="4">The sequence shown here is derived from an EMBL/GenBank/DDBJ whole genome shotgun (WGS) entry which is preliminary data.</text>
</comment>
<evidence type="ECO:0000313" key="4">
    <source>
        <dbReference type="EMBL" id="MDG3007268.1"/>
    </source>
</evidence>
<evidence type="ECO:0000259" key="3">
    <source>
        <dbReference type="Pfam" id="PF04909"/>
    </source>
</evidence>